<dbReference type="SMART" id="SM00411">
    <property type="entry name" value="BHL"/>
    <property type="match status" value="1"/>
</dbReference>
<evidence type="ECO:0000256" key="2">
    <source>
        <dbReference type="ARBA" id="ARBA00010529"/>
    </source>
</evidence>
<keyword evidence="5" id="KW-0235">DNA replication</keyword>
<comment type="subunit">
    <text evidence="3">Homodimer.</text>
</comment>
<name>A0A344PIR4_9RHOB</name>
<dbReference type="CDD" id="cd13831">
    <property type="entry name" value="HU"/>
    <property type="match status" value="1"/>
</dbReference>
<dbReference type="GO" id="GO:0003677">
    <property type="term" value="F:DNA binding"/>
    <property type="evidence" value="ECO:0007669"/>
    <property type="project" value="UniProtKB-KW"/>
</dbReference>
<dbReference type="EMBL" id="CP030918">
    <property type="protein sequence ID" value="AXC49269.1"/>
    <property type="molecule type" value="Genomic_DNA"/>
</dbReference>
<dbReference type="AlphaFoldDB" id="A0A344PIR4"/>
<evidence type="ECO:0000256" key="3">
    <source>
        <dbReference type="ARBA" id="ARBA00011738"/>
    </source>
</evidence>
<accession>A0A344PIR4</accession>
<gene>
    <name evidence="12" type="ORF">DRW48_05840</name>
</gene>
<dbReference type="GO" id="GO:0006260">
    <property type="term" value="P:DNA replication"/>
    <property type="evidence" value="ECO:0007669"/>
    <property type="project" value="UniProtKB-KW"/>
</dbReference>
<evidence type="ECO:0000256" key="5">
    <source>
        <dbReference type="ARBA" id="ARBA00022705"/>
    </source>
</evidence>
<proteinExistence type="inferred from homology"/>
<keyword evidence="7 12" id="KW-0238">DNA-binding</keyword>
<comment type="similarity">
    <text evidence="2 11">Belongs to the bacterial histone-like protein family.</text>
</comment>
<dbReference type="GO" id="GO:0005829">
    <property type="term" value="C:cytosol"/>
    <property type="evidence" value="ECO:0007669"/>
    <property type="project" value="TreeGrafter"/>
</dbReference>
<evidence type="ECO:0000256" key="10">
    <source>
        <dbReference type="ARBA" id="ARBA00046140"/>
    </source>
</evidence>
<dbReference type="GO" id="GO:0030527">
    <property type="term" value="F:structural constituent of chromatin"/>
    <property type="evidence" value="ECO:0007669"/>
    <property type="project" value="InterPro"/>
</dbReference>
<dbReference type="InterPro" id="IPR010992">
    <property type="entry name" value="IHF-like_DNA-bd_dom_sf"/>
</dbReference>
<evidence type="ECO:0000256" key="4">
    <source>
        <dbReference type="ARBA" id="ARBA00016145"/>
    </source>
</evidence>
<reference evidence="13" key="1">
    <citation type="submission" date="2018-07" db="EMBL/GenBank/DDBJ databases">
        <title>Genome sequencing of Paracoccus sp. SC2-6.</title>
        <authorList>
            <person name="Heo J."/>
            <person name="Kim S.-J."/>
            <person name="Kwon S.-W."/>
        </authorList>
    </citation>
    <scope>NUCLEOTIDE SEQUENCE [LARGE SCALE GENOMIC DNA]</scope>
    <source>
        <strain evidence="13">SC2-6</strain>
    </source>
</reference>
<dbReference type="KEGG" id="pars:DRW48_05840"/>
<comment type="function">
    <text evidence="10">DNA-binding protein that plays a critical role in nucleoid compaction, genome replication and DNA replication and transcription. Binds to both ssDNA and dsDNA with a binding site covering about 15 nucleotides. Displays DNA-supercoiling activity only when associated with the viral DNA topoisomerase 2.</text>
</comment>
<dbReference type="SUPFAM" id="SSF47729">
    <property type="entry name" value="IHF-like DNA-binding proteins"/>
    <property type="match status" value="1"/>
</dbReference>
<protein>
    <recommendedName>
        <fullName evidence="4">Viral histone-like protein</fullName>
    </recommendedName>
    <alternativeName>
        <fullName evidence="9">DNA-binding protein pA104R</fullName>
    </alternativeName>
    <alternativeName>
        <fullName evidence="8">pA104R</fullName>
    </alternativeName>
</protein>
<dbReference type="PANTHER" id="PTHR33175:SF13">
    <property type="entry name" value="HISTONE-LIKE PROTEIN"/>
    <property type="match status" value="1"/>
</dbReference>
<evidence type="ECO:0000256" key="11">
    <source>
        <dbReference type="RuleBase" id="RU003939"/>
    </source>
</evidence>
<keyword evidence="6" id="KW-0426">Late protein</keyword>
<dbReference type="Gene3D" id="4.10.520.10">
    <property type="entry name" value="IHF-like DNA-binding proteins"/>
    <property type="match status" value="1"/>
</dbReference>
<dbReference type="InterPro" id="IPR000119">
    <property type="entry name" value="Hist_DNA-bd"/>
</dbReference>
<dbReference type="Proteomes" id="UP000252023">
    <property type="component" value="Chromosome"/>
</dbReference>
<dbReference type="PANTHER" id="PTHR33175">
    <property type="entry name" value="DNA-BINDING PROTEIN HU"/>
    <property type="match status" value="1"/>
</dbReference>
<evidence type="ECO:0000256" key="9">
    <source>
        <dbReference type="ARBA" id="ARBA00033227"/>
    </source>
</evidence>
<evidence type="ECO:0000256" key="7">
    <source>
        <dbReference type="ARBA" id="ARBA00023125"/>
    </source>
</evidence>
<evidence type="ECO:0000313" key="13">
    <source>
        <dbReference type="Proteomes" id="UP000252023"/>
    </source>
</evidence>
<keyword evidence="13" id="KW-1185">Reference proteome</keyword>
<evidence type="ECO:0000256" key="6">
    <source>
        <dbReference type="ARBA" id="ARBA00022921"/>
    </source>
</evidence>
<sequence length="107" mass="11143">MAKAAQTATASAAGKPMTKTMLVAALSEEMGSDKKAANAALDAMVAVITREVSNGGAVTIPGIGKIACRARPERQVRNPQTQEMMTKPADKQVKMTIAKALKDTVNS</sequence>
<dbReference type="RefSeq" id="WP_114075588.1">
    <property type="nucleotide sequence ID" value="NZ_CP030918.1"/>
</dbReference>
<dbReference type="OrthoDB" id="9799835at2"/>
<comment type="subcellular location">
    <subcellularLocation>
        <location evidence="1">Virion</location>
    </subcellularLocation>
</comment>
<dbReference type="Pfam" id="PF00216">
    <property type="entry name" value="Bac_DNA_binding"/>
    <property type="match status" value="1"/>
</dbReference>
<evidence type="ECO:0000313" key="12">
    <source>
        <dbReference type="EMBL" id="AXC49269.1"/>
    </source>
</evidence>
<evidence type="ECO:0000256" key="1">
    <source>
        <dbReference type="ARBA" id="ARBA00004328"/>
    </source>
</evidence>
<organism evidence="12 13">
    <name type="scientific">Paracoccus suum</name>
    <dbReference type="NCBI Taxonomy" id="2259340"/>
    <lineage>
        <taxon>Bacteria</taxon>
        <taxon>Pseudomonadati</taxon>
        <taxon>Pseudomonadota</taxon>
        <taxon>Alphaproteobacteria</taxon>
        <taxon>Rhodobacterales</taxon>
        <taxon>Paracoccaceae</taxon>
        <taxon>Paracoccus</taxon>
    </lineage>
</organism>
<evidence type="ECO:0000256" key="8">
    <source>
        <dbReference type="ARBA" id="ARBA00033120"/>
    </source>
</evidence>